<dbReference type="Proteomes" id="UP001500171">
    <property type="component" value="Unassembled WGS sequence"/>
</dbReference>
<dbReference type="EMBL" id="BAABHY010000001">
    <property type="protein sequence ID" value="GAA5109508.1"/>
    <property type="molecule type" value="Genomic_DNA"/>
</dbReference>
<evidence type="ECO:0000313" key="2">
    <source>
        <dbReference type="Proteomes" id="UP001500171"/>
    </source>
</evidence>
<comment type="caution">
    <text evidence="1">The sequence shown here is derived from an EMBL/GenBank/DDBJ whole genome shotgun (WGS) entry which is preliminary data.</text>
</comment>
<sequence length="76" mass="8538">MDKHNRSLLLEIDDVVVNLKNDLKAFECITELADCGVTAKRTVSLELLVPLLDNITRNMNKNIEAISVLVNDNINM</sequence>
<proteinExistence type="predicted"/>
<accession>A0ABP9N532</accession>
<name>A0ABP9N532_9GAMM</name>
<gene>
    <name evidence="1" type="ORF">GCM10023211_12950</name>
</gene>
<keyword evidence="2" id="KW-1185">Reference proteome</keyword>
<protein>
    <submittedName>
        <fullName evidence="1">Uncharacterized protein</fullName>
    </submittedName>
</protein>
<reference evidence="2" key="1">
    <citation type="journal article" date="2019" name="Int. J. Syst. Evol. Microbiol.">
        <title>The Global Catalogue of Microorganisms (GCM) 10K type strain sequencing project: providing services to taxonomists for standard genome sequencing and annotation.</title>
        <authorList>
            <consortium name="The Broad Institute Genomics Platform"/>
            <consortium name="The Broad Institute Genome Sequencing Center for Infectious Disease"/>
            <person name="Wu L."/>
            <person name="Ma J."/>
        </authorList>
    </citation>
    <scope>NUCLEOTIDE SEQUENCE [LARGE SCALE GENOMIC DNA]</scope>
    <source>
        <strain evidence="2">JCM 18050</strain>
    </source>
</reference>
<dbReference type="RefSeq" id="WP_345490037.1">
    <property type="nucleotide sequence ID" value="NZ_BAABHY010000001.1"/>
</dbReference>
<evidence type="ECO:0000313" key="1">
    <source>
        <dbReference type="EMBL" id="GAA5109508.1"/>
    </source>
</evidence>
<organism evidence="1 2">
    <name type="scientific">Orbus sasakiae</name>
    <dbReference type="NCBI Taxonomy" id="1078475"/>
    <lineage>
        <taxon>Bacteria</taxon>
        <taxon>Pseudomonadati</taxon>
        <taxon>Pseudomonadota</taxon>
        <taxon>Gammaproteobacteria</taxon>
        <taxon>Orbales</taxon>
        <taxon>Orbaceae</taxon>
        <taxon>Orbus</taxon>
    </lineage>
</organism>